<accession>A0A1S1PQ69</accession>
<feature type="transmembrane region" description="Helical" evidence="2">
    <location>
        <begin position="203"/>
        <end position="225"/>
    </location>
</feature>
<reference evidence="4" key="1">
    <citation type="submission" date="2016-07" db="EMBL/GenBank/DDBJ databases">
        <title>Frankia sp. NRRL B-16219 Genome sequencing.</title>
        <authorList>
            <person name="Ghodhbane-Gtari F."/>
            <person name="Swanson E."/>
            <person name="Gueddou A."/>
            <person name="Louati M."/>
            <person name="Nouioui I."/>
            <person name="Hezbri K."/>
            <person name="Abebe-Akele F."/>
            <person name="Simpson S."/>
            <person name="Morris K."/>
            <person name="Thomas K."/>
            <person name="Gtari M."/>
            <person name="Tisa L.S."/>
        </authorList>
    </citation>
    <scope>NUCLEOTIDE SEQUENCE [LARGE SCALE GENOMIC DNA]</scope>
    <source>
        <strain evidence="4">NRRL B-16219</strain>
    </source>
</reference>
<name>A0A1S1PQ69_9ACTN</name>
<feature type="transmembrane region" description="Helical" evidence="2">
    <location>
        <begin position="114"/>
        <end position="134"/>
    </location>
</feature>
<evidence type="ECO:0000256" key="2">
    <source>
        <dbReference type="SAM" id="Phobius"/>
    </source>
</evidence>
<organism evidence="3 4">
    <name type="scientific">Parafrankia soli</name>
    <dbReference type="NCBI Taxonomy" id="2599596"/>
    <lineage>
        <taxon>Bacteria</taxon>
        <taxon>Bacillati</taxon>
        <taxon>Actinomycetota</taxon>
        <taxon>Actinomycetes</taxon>
        <taxon>Frankiales</taxon>
        <taxon>Frankiaceae</taxon>
        <taxon>Parafrankia</taxon>
    </lineage>
</organism>
<proteinExistence type="predicted"/>
<sequence>MLRRGNRPGRLAKQLIRQVGDADIALAGAETRPKVLKSLEEAEIQEVRAAVRADARTLEELIAELRMEIDSRAERRERRTELIKNKVEQGRLWRSVGIQERIPQMQFAPAVRHLILLVLASLDFFVFADAYGVLTDAADYGVSWFLGGILGIAVFIAGMVLAHAIKSAILARAQIQLLKAADVGEVKMDQEVREQLVTTRTSALALTLTSTIFLLLSIAGVLVRIQGASGDGGDGPAILFTALIPLVAVAVELYLHDPTERDEPMPNVVDRRLERRLAKAERRLRIVAAQVEAKVAKIEKLYRVEETILDVEQRDMGMRHTTDLVLGGGHQIPTVATNGRSAEVDRDQLEKTIKMARRS</sequence>
<feature type="transmembrane region" description="Helical" evidence="2">
    <location>
        <begin position="140"/>
        <end position="162"/>
    </location>
</feature>
<dbReference type="Proteomes" id="UP000179769">
    <property type="component" value="Unassembled WGS sequence"/>
</dbReference>
<feature type="transmembrane region" description="Helical" evidence="2">
    <location>
        <begin position="237"/>
        <end position="255"/>
    </location>
</feature>
<keyword evidence="1" id="KW-0175">Coiled coil</keyword>
<keyword evidence="2" id="KW-0812">Transmembrane</keyword>
<dbReference type="RefSeq" id="WP_018500353.1">
    <property type="nucleotide sequence ID" value="NZ_JBFLUH010000164.1"/>
</dbReference>
<feature type="coiled-coil region" evidence="1">
    <location>
        <begin position="48"/>
        <end position="75"/>
    </location>
</feature>
<dbReference type="RefSeq" id="WP_071065974.1">
    <property type="nucleotide sequence ID" value="NZ_MAXA01000243.1"/>
</dbReference>
<evidence type="ECO:0000256" key="1">
    <source>
        <dbReference type="SAM" id="Coils"/>
    </source>
</evidence>
<evidence type="ECO:0000313" key="4">
    <source>
        <dbReference type="Proteomes" id="UP000179769"/>
    </source>
</evidence>
<dbReference type="AlphaFoldDB" id="A0A1S1PQ69"/>
<comment type="caution">
    <text evidence="3">The sequence shown here is derived from an EMBL/GenBank/DDBJ whole genome shotgun (WGS) entry which is preliminary data.</text>
</comment>
<feature type="unsure residue" description="D or N" evidence="3">
    <location>
        <position position="234"/>
    </location>
</feature>
<keyword evidence="2" id="KW-0472">Membrane</keyword>
<dbReference type="EMBL" id="MAXA01000243">
    <property type="protein sequence ID" value="OHV22862.1"/>
    <property type="molecule type" value="Genomic_DNA"/>
</dbReference>
<gene>
    <name evidence="3" type="ORF">BBK14_25055</name>
</gene>
<dbReference type="OrthoDB" id="3205461at2"/>
<evidence type="ECO:0000313" key="3">
    <source>
        <dbReference type="EMBL" id="OHV22862.1"/>
    </source>
</evidence>
<keyword evidence="4" id="KW-1185">Reference proteome</keyword>
<protein>
    <submittedName>
        <fullName evidence="3">Uncharacterized protein</fullName>
    </submittedName>
</protein>
<keyword evidence="2" id="KW-1133">Transmembrane helix</keyword>